<evidence type="ECO:0000313" key="2">
    <source>
        <dbReference type="Proteomes" id="UP000182975"/>
    </source>
</evidence>
<name>A0A172RZX0_9ACTN</name>
<dbReference type="Proteomes" id="UP000182975">
    <property type="component" value="Unassembled WGS sequence"/>
</dbReference>
<gene>
    <name evidence="1" type="ORF">SAMN02910314_00098</name>
</gene>
<dbReference type="RefSeq" id="WP_066664420.1">
    <property type="nucleotide sequence ID" value="NZ_CP011402.1"/>
</dbReference>
<reference evidence="2" key="1">
    <citation type="submission" date="2016-10" db="EMBL/GenBank/DDBJ databases">
        <authorList>
            <person name="Varghese N."/>
        </authorList>
    </citation>
    <scope>NUCLEOTIDE SEQUENCE [LARGE SCALE GENOMIC DNA]</scope>
    <source>
        <strain evidence="2">DSM 21843</strain>
    </source>
</reference>
<dbReference type="STRING" id="79604.AAY81_09510"/>
<protein>
    <submittedName>
        <fullName evidence="1">Uncharacterized protein</fullName>
    </submittedName>
</protein>
<proteinExistence type="predicted"/>
<dbReference type="AlphaFoldDB" id="A0A172RZX0"/>
<dbReference type="EMBL" id="FOEC01000001">
    <property type="protein sequence ID" value="SEO39246.1"/>
    <property type="molecule type" value="Genomic_DNA"/>
</dbReference>
<organism evidence="1 2">
    <name type="scientific">Denitrobacterium detoxificans</name>
    <dbReference type="NCBI Taxonomy" id="79604"/>
    <lineage>
        <taxon>Bacteria</taxon>
        <taxon>Bacillati</taxon>
        <taxon>Actinomycetota</taxon>
        <taxon>Coriobacteriia</taxon>
        <taxon>Eggerthellales</taxon>
        <taxon>Eggerthellaceae</taxon>
        <taxon>Denitrobacterium</taxon>
    </lineage>
</organism>
<evidence type="ECO:0000313" key="1">
    <source>
        <dbReference type="EMBL" id="SEO39246.1"/>
    </source>
</evidence>
<dbReference type="OrthoDB" id="3727682at2"/>
<keyword evidence="2" id="KW-1185">Reference proteome</keyword>
<sequence>MRALSYEDAYQVLLLQAADEGRGPILFGDSFDRARMVPLPFLVGESFPDVYLEFPLLGEPYLDVTLLYNDLQVGTRVDSPLAGDHGAMFDWFAQASKAQSGLCCGFELDTSNPQMPEAAVHFQPRTATSLARPFFDALGEPERGLLYERQAQRMPEGWSLAFCGMFRRKPNAPLRVCGYMDRDQQDACASSSECLEQALRAVGFTAYTSSMLEQVQRLLALVPGGVDFQFDVYPDGSLGDVFAIDAQFQIKQPHVVNEMFETGAPGRVMRQLEEWGIADGRWRQGVQATFARALPIELPQGGMGRYALTVMPQWAKIRWTKGVLQPSKLYLCAQGTVLD</sequence>
<dbReference type="KEGG" id="ddt:AAY81_09510"/>
<accession>A0A172RZX0</accession>